<dbReference type="EMBL" id="CAMKVN010026742">
    <property type="protein sequence ID" value="CAI2201167.1"/>
    <property type="molecule type" value="Genomic_DNA"/>
</dbReference>
<proteinExistence type="predicted"/>
<keyword evidence="2" id="KW-1185">Reference proteome</keyword>
<reference evidence="1" key="1">
    <citation type="submission" date="2022-08" db="EMBL/GenBank/DDBJ databases">
        <authorList>
            <person name="Kallberg Y."/>
            <person name="Tangrot J."/>
            <person name="Rosling A."/>
        </authorList>
    </citation>
    <scope>NUCLEOTIDE SEQUENCE</scope>
    <source>
        <strain evidence="1">Wild A</strain>
    </source>
</reference>
<protein>
    <submittedName>
        <fullName evidence="1">682_t:CDS:1</fullName>
    </submittedName>
</protein>
<name>A0A9W4TBP1_9GLOM</name>
<accession>A0A9W4TBP1</accession>
<evidence type="ECO:0000313" key="1">
    <source>
        <dbReference type="EMBL" id="CAI2201167.1"/>
    </source>
</evidence>
<comment type="caution">
    <text evidence="1">The sequence shown here is derived from an EMBL/GenBank/DDBJ whole genome shotgun (WGS) entry which is preliminary data.</text>
</comment>
<dbReference type="AlphaFoldDB" id="A0A9W4TBP1"/>
<evidence type="ECO:0000313" key="2">
    <source>
        <dbReference type="Proteomes" id="UP001153678"/>
    </source>
</evidence>
<sequence length="53" mass="6269">LLVDYGEDELNILMEYYRAIIDNNVSEELNNYKAIIYANYKITKLELLLSKLL</sequence>
<feature type="non-terminal residue" evidence="1">
    <location>
        <position position="53"/>
    </location>
</feature>
<gene>
    <name evidence="1" type="ORF">FWILDA_LOCUS19930</name>
</gene>
<dbReference type="Proteomes" id="UP001153678">
    <property type="component" value="Unassembled WGS sequence"/>
</dbReference>
<organism evidence="1 2">
    <name type="scientific">Funneliformis geosporum</name>
    <dbReference type="NCBI Taxonomy" id="1117311"/>
    <lineage>
        <taxon>Eukaryota</taxon>
        <taxon>Fungi</taxon>
        <taxon>Fungi incertae sedis</taxon>
        <taxon>Mucoromycota</taxon>
        <taxon>Glomeromycotina</taxon>
        <taxon>Glomeromycetes</taxon>
        <taxon>Glomerales</taxon>
        <taxon>Glomeraceae</taxon>
        <taxon>Funneliformis</taxon>
    </lineage>
</organism>
<feature type="non-terminal residue" evidence="1">
    <location>
        <position position="1"/>
    </location>
</feature>